<dbReference type="InterPro" id="IPR002912">
    <property type="entry name" value="ACT_dom"/>
</dbReference>
<dbReference type="InterPro" id="IPR046825">
    <property type="entry name" value="PDH_C"/>
</dbReference>
<comment type="pathway">
    <text evidence="1">Amino-acid biosynthesis; L-tyrosine biosynthesis; (4-hydroxyphenyl)pyruvate from prephenate (NAD(+) route): step 1/1.</text>
</comment>
<dbReference type="SUPFAM" id="SSF55021">
    <property type="entry name" value="ACT-like"/>
    <property type="match status" value="1"/>
</dbReference>
<gene>
    <name evidence="11" type="ORF">ENJ15_02865</name>
</gene>
<dbReference type="Pfam" id="PF01842">
    <property type="entry name" value="ACT"/>
    <property type="match status" value="1"/>
</dbReference>
<dbReference type="InterPro" id="IPR046826">
    <property type="entry name" value="PDH_N"/>
</dbReference>
<dbReference type="GO" id="GO:0006571">
    <property type="term" value="P:tyrosine biosynthetic process"/>
    <property type="evidence" value="ECO:0007669"/>
    <property type="project" value="UniProtKB-UniPathway"/>
</dbReference>
<keyword evidence="7" id="KW-0057">Aromatic amino acid biosynthesis</keyword>
<dbReference type="Gene3D" id="3.40.50.720">
    <property type="entry name" value="NAD(P)-binding Rossmann-like Domain"/>
    <property type="match status" value="1"/>
</dbReference>
<dbReference type="EC" id="1.3.1.12" evidence="2"/>
<protein>
    <recommendedName>
        <fullName evidence="3">Prephenate dehydrogenase</fullName>
        <ecNumber evidence="2">1.3.1.12</ecNumber>
    </recommendedName>
</protein>
<dbReference type="Proteomes" id="UP000885771">
    <property type="component" value="Unassembled WGS sequence"/>
</dbReference>
<dbReference type="InterPro" id="IPR045865">
    <property type="entry name" value="ACT-like_dom_sf"/>
</dbReference>
<dbReference type="PANTHER" id="PTHR21363">
    <property type="entry name" value="PREPHENATE DEHYDROGENASE"/>
    <property type="match status" value="1"/>
</dbReference>
<keyword evidence="6" id="KW-0520">NAD</keyword>
<dbReference type="PANTHER" id="PTHR21363:SF0">
    <property type="entry name" value="PREPHENATE DEHYDROGENASE [NADP(+)]"/>
    <property type="match status" value="1"/>
</dbReference>
<name>A0A7V5RNN2_CALAY</name>
<reference evidence="11" key="1">
    <citation type="journal article" date="2020" name="mSystems">
        <title>Genome- and Community-Level Interaction Insights into Carbon Utilization and Element Cycling Functions of Hydrothermarchaeota in Hydrothermal Sediment.</title>
        <authorList>
            <person name="Zhou Z."/>
            <person name="Liu Y."/>
            <person name="Xu W."/>
            <person name="Pan J."/>
            <person name="Luo Z.H."/>
            <person name="Li M."/>
        </authorList>
    </citation>
    <scope>NUCLEOTIDE SEQUENCE [LARGE SCALE GENOMIC DNA]</scope>
    <source>
        <strain evidence="11">HyVt-460</strain>
    </source>
</reference>
<evidence type="ECO:0000256" key="8">
    <source>
        <dbReference type="ARBA" id="ARBA00049260"/>
    </source>
</evidence>
<evidence type="ECO:0000256" key="7">
    <source>
        <dbReference type="ARBA" id="ARBA00023141"/>
    </source>
</evidence>
<comment type="caution">
    <text evidence="11">The sequence shown here is derived from an EMBL/GenBank/DDBJ whole genome shotgun (WGS) entry which is preliminary data.</text>
</comment>
<evidence type="ECO:0000256" key="3">
    <source>
        <dbReference type="ARBA" id="ARBA00016891"/>
    </source>
</evidence>
<evidence type="ECO:0000256" key="4">
    <source>
        <dbReference type="ARBA" id="ARBA00022498"/>
    </source>
</evidence>
<dbReference type="PROSITE" id="PS51671">
    <property type="entry name" value="ACT"/>
    <property type="match status" value="1"/>
</dbReference>
<dbReference type="PROSITE" id="PS51176">
    <property type="entry name" value="PDH_ADH"/>
    <property type="match status" value="1"/>
</dbReference>
<dbReference type="EMBL" id="DRLI01000109">
    <property type="protein sequence ID" value="HHM01926.1"/>
    <property type="molecule type" value="Genomic_DNA"/>
</dbReference>
<sequence>MKIVISGLGVMGASLALAIKNNLPECRVWGYDRPDVMDEALHRGIIERKVGQWPAACAGADIIFLATPIGVIREHLAQLNGVVDKNTVVTDLGSTKKEIEEYSRALAFSGCYIGSHPMTGAEKNGLDAANPLLYENAVYVLTAAGVPADSPVNQKLIPLLEKIKARVFLLPAAGHDRVMAYISHLPQLIAIALVNTVGRRDDGELPFLELAAGGFRDITRIASSSISIWQDILNSNRHHVREALRDFMAVLSEEERNLNALDASFAAANRYREQMPRQNKGFLSPLTDILVYVDDRAGVIAKISNALFEHDIDIRDIELLKIREKEGGVFRLSFDSMEKALRAIDVLEEYQFKAFVKE</sequence>
<keyword evidence="4" id="KW-0827">Tyrosine biosynthesis</keyword>
<dbReference type="InterPro" id="IPR050812">
    <property type="entry name" value="Preph/Arog_dehydrog"/>
</dbReference>
<feature type="domain" description="ACT" evidence="10">
    <location>
        <begin position="288"/>
        <end position="358"/>
    </location>
</feature>
<dbReference type="UniPathway" id="UPA00122">
    <property type="reaction ID" value="UER00961"/>
</dbReference>
<dbReference type="InterPro" id="IPR003099">
    <property type="entry name" value="Prephen_DH"/>
</dbReference>
<dbReference type="Gene3D" id="1.10.3660.10">
    <property type="entry name" value="6-phosphogluconate dehydrogenase C-terminal like domain"/>
    <property type="match status" value="1"/>
</dbReference>
<evidence type="ECO:0000259" key="10">
    <source>
        <dbReference type="PROSITE" id="PS51671"/>
    </source>
</evidence>
<dbReference type="Pfam" id="PF02153">
    <property type="entry name" value="PDH_N"/>
    <property type="match status" value="1"/>
</dbReference>
<dbReference type="FunFam" id="3.40.50.720:FF:000208">
    <property type="entry name" value="Prephenate dehydrogenase"/>
    <property type="match status" value="1"/>
</dbReference>
<comment type="catalytic activity">
    <reaction evidence="8">
        <text>prephenate + NAD(+) = 3-(4-hydroxyphenyl)pyruvate + CO2 + NADH</text>
        <dbReference type="Rhea" id="RHEA:13869"/>
        <dbReference type="ChEBI" id="CHEBI:16526"/>
        <dbReference type="ChEBI" id="CHEBI:29934"/>
        <dbReference type="ChEBI" id="CHEBI:36242"/>
        <dbReference type="ChEBI" id="CHEBI:57540"/>
        <dbReference type="ChEBI" id="CHEBI:57945"/>
        <dbReference type="EC" id="1.3.1.12"/>
    </reaction>
</comment>
<dbReference type="GO" id="GO:0070403">
    <property type="term" value="F:NAD+ binding"/>
    <property type="evidence" value="ECO:0007669"/>
    <property type="project" value="InterPro"/>
</dbReference>
<evidence type="ECO:0000256" key="6">
    <source>
        <dbReference type="ARBA" id="ARBA00023027"/>
    </source>
</evidence>
<keyword evidence="5" id="KW-0560">Oxidoreductase</keyword>
<dbReference type="SUPFAM" id="SSF48179">
    <property type="entry name" value="6-phosphogluconate dehydrogenase C-terminal domain-like"/>
    <property type="match status" value="1"/>
</dbReference>
<organism evidence="11">
    <name type="scientific">Caldithrix abyssi</name>
    <dbReference type="NCBI Taxonomy" id="187145"/>
    <lineage>
        <taxon>Bacteria</taxon>
        <taxon>Pseudomonadati</taxon>
        <taxon>Calditrichota</taxon>
        <taxon>Calditrichia</taxon>
        <taxon>Calditrichales</taxon>
        <taxon>Calditrichaceae</taxon>
        <taxon>Caldithrix</taxon>
    </lineage>
</organism>
<dbReference type="InterPro" id="IPR008927">
    <property type="entry name" value="6-PGluconate_DH-like_C_sf"/>
</dbReference>
<evidence type="ECO:0000256" key="1">
    <source>
        <dbReference type="ARBA" id="ARBA00005067"/>
    </source>
</evidence>
<dbReference type="Pfam" id="PF20463">
    <property type="entry name" value="PDH_C"/>
    <property type="match status" value="1"/>
</dbReference>
<evidence type="ECO:0000256" key="5">
    <source>
        <dbReference type="ARBA" id="ARBA00023002"/>
    </source>
</evidence>
<feature type="domain" description="Prephenate/arogenate dehydrogenase" evidence="9">
    <location>
        <begin position="1"/>
        <end position="288"/>
    </location>
</feature>
<dbReference type="SUPFAM" id="SSF51735">
    <property type="entry name" value="NAD(P)-binding Rossmann-fold domains"/>
    <property type="match status" value="1"/>
</dbReference>
<dbReference type="GO" id="GO:0008977">
    <property type="term" value="F:prephenate dehydrogenase (NAD+) activity"/>
    <property type="evidence" value="ECO:0007669"/>
    <property type="project" value="UniProtKB-EC"/>
</dbReference>
<dbReference type="GO" id="GO:0004665">
    <property type="term" value="F:prephenate dehydrogenase (NADP+) activity"/>
    <property type="evidence" value="ECO:0007669"/>
    <property type="project" value="InterPro"/>
</dbReference>
<evidence type="ECO:0000259" key="9">
    <source>
        <dbReference type="PROSITE" id="PS51176"/>
    </source>
</evidence>
<dbReference type="Gene3D" id="3.30.70.260">
    <property type="match status" value="1"/>
</dbReference>
<keyword evidence="7" id="KW-0028">Amino-acid biosynthesis</keyword>
<evidence type="ECO:0000256" key="2">
    <source>
        <dbReference type="ARBA" id="ARBA00012068"/>
    </source>
</evidence>
<dbReference type="AlphaFoldDB" id="A0A7V5RNN2"/>
<proteinExistence type="predicted"/>
<accession>A0A7V5RNN2</accession>
<dbReference type="InterPro" id="IPR036291">
    <property type="entry name" value="NAD(P)-bd_dom_sf"/>
</dbReference>
<evidence type="ECO:0000313" key="11">
    <source>
        <dbReference type="EMBL" id="HHM01926.1"/>
    </source>
</evidence>